<protein>
    <recommendedName>
        <fullName evidence="2">triphosphoribosyl-dephospho-CoA synthase</fullName>
        <ecNumber evidence="2">2.4.2.52</ecNumber>
    </recommendedName>
</protein>
<sequence>MYKTQLIYPYLGLVSINSCGSHQDMNFNLFMKSKETFSVYFRHIYNLVLLHKSLNFNKLRILGIEQEKRMFKVTNNVNTHKGLIFSFGIIYYVVSYCLFHNIPFSNWHFQTCQLTKELRKDFLYFNNKTSGEKIFKKFGIMGARGEALAGYYKIFFQGLPFILRIYKRNPYLKSQEFYLCLLIFYMGIIEDTTLINKIGFSFFKKIQKKALSWLNILENMGFITFQKAILSKNNYYVNNKISPGGCADLSVVTYFLFCVNRLNNIY</sequence>
<keyword evidence="6" id="KW-0328">Glycosyltransferase</keyword>
<dbReference type="InterPro" id="IPR002736">
    <property type="entry name" value="CitG"/>
</dbReference>
<keyword evidence="7" id="KW-1185">Reference proteome</keyword>
<dbReference type="EC" id="2.4.2.52" evidence="2"/>
<dbReference type="GO" id="GO:0016757">
    <property type="term" value="F:glycosyltransferase activity"/>
    <property type="evidence" value="ECO:0007669"/>
    <property type="project" value="UniProtKB-KW"/>
</dbReference>
<dbReference type="RefSeq" id="WP_304514026.1">
    <property type="nucleotide sequence ID" value="NZ_JAOSIK010000009.1"/>
</dbReference>
<keyword evidence="5" id="KW-0067">ATP-binding</keyword>
<dbReference type="PANTHER" id="PTHR30201:SF2">
    <property type="entry name" value="2-(5''-TRIPHOSPHORIBOSYL)-3'-DEPHOSPHOCOENZYME-A SYNTHASE"/>
    <property type="match status" value="1"/>
</dbReference>
<comment type="catalytic activity">
    <reaction evidence="1">
        <text>3'-dephospho-CoA + ATP = 2'-(5''-triphospho-alpha-D-ribosyl)-3'-dephospho-CoA + adenine</text>
        <dbReference type="Rhea" id="RHEA:15117"/>
        <dbReference type="ChEBI" id="CHEBI:16708"/>
        <dbReference type="ChEBI" id="CHEBI:30616"/>
        <dbReference type="ChEBI" id="CHEBI:57328"/>
        <dbReference type="ChEBI" id="CHEBI:61378"/>
        <dbReference type="EC" id="2.4.2.52"/>
    </reaction>
</comment>
<keyword evidence="4" id="KW-0547">Nucleotide-binding</keyword>
<keyword evidence="3 6" id="KW-0808">Transferase</keyword>
<proteinExistence type="predicted"/>
<dbReference type="Gene3D" id="1.10.4200.10">
    <property type="entry name" value="Triphosphoribosyl-dephospho-CoA protein"/>
    <property type="match status" value="2"/>
</dbReference>
<evidence type="ECO:0000256" key="5">
    <source>
        <dbReference type="ARBA" id="ARBA00022840"/>
    </source>
</evidence>
<gene>
    <name evidence="6" type="ORF">OC725_01410</name>
</gene>
<dbReference type="GO" id="GO:0046917">
    <property type="term" value="F:triphosphoribosyl-dephospho-CoA synthase activity"/>
    <property type="evidence" value="ECO:0007669"/>
    <property type="project" value="UniProtKB-EC"/>
</dbReference>
<accession>A0ABU8ZSG4</accession>
<evidence type="ECO:0000256" key="3">
    <source>
        <dbReference type="ARBA" id="ARBA00022679"/>
    </source>
</evidence>
<evidence type="ECO:0000256" key="1">
    <source>
        <dbReference type="ARBA" id="ARBA00001210"/>
    </source>
</evidence>
<evidence type="ECO:0000256" key="4">
    <source>
        <dbReference type="ARBA" id="ARBA00022741"/>
    </source>
</evidence>
<name>A0ABU8ZSG4_9MOLU</name>
<evidence type="ECO:0000256" key="2">
    <source>
        <dbReference type="ARBA" id="ARBA00012074"/>
    </source>
</evidence>
<organism evidence="6 7">
    <name type="scientific">Candidatus Phytoplasma fabacearum</name>
    <dbReference type="NCBI Taxonomy" id="2982628"/>
    <lineage>
        <taxon>Bacteria</taxon>
        <taxon>Bacillati</taxon>
        <taxon>Mycoplasmatota</taxon>
        <taxon>Mollicutes</taxon>
        <taxon>Acholeplasmatales</taxon>
        <taxon>Acholeplasmataceae</taxon>
        <taxon>Candidatus Phytoplasma</taxon>
        <taxon>16SrII (Peanut WB group)</taxon>
    </lineage>
</organism>
<reference evidence="6 7" key="1">
    <citation type="journal article" date="2023" name="Int. J. Syst. Evol. Microbiol.">
        <title>The observation of taxonomic boundaries for the 16SrII and 16SrXXV phytoplasmas using genome-based delimitation.</title>
        <authorList>
            <person name="Rodrigues Jardim B."/>
            <person name="Tran-Nguyen L.T.T."/>
            <person name="Gambley C."/>
            <person name="Al-Sadi A.M."/>
            <person name="Al-Subhi A.M."/>
            <person name="Foissac X."/>
            <person name="Salar P."/>
            <person name="Cai H."/>
            <person name="Yang J.Y."/>
            <person name="Davis R."/>
            <person name="Jones L."/>
            <person name="Rodoni B."/>
            <person name="Constable F.E."/>
        </authorList>
    </citation>
    <scope>NUCLEOTIDE SEQUENCE [LARGE SCALE GENOMIC DNA]</scope>
    <source>
        <strain evidence="6">BAWM-322</strain>
    </source>
</reference>
<dbReference type="PANTHER" id="PTHR30201">
    <property type="entry name" value="TRIPHOSPHORIBOSYL-DEPHOSPHO-COA SYNTHASE"/>
    <property type="match status" value="1"/>
</dbReference>
<evidence type="ECO:0000313" key="7">
    <source>
        <dbReference type="Proteomes" id="UP001382955"/>
    </source>
</evidence>
<dbReference type="EMBL" id="JAOSIK010000009">
    <property type="protein sequence ID" value="MEK0311925.1"/>
    <property type="molecule type" value="Genomic_DNA"/>
</dbReference>
<comment type="caution">
    <text evidence="6">The sequence shown here is derived from an EMBL/GenBank/DDBJ whole genome shotgun (WGS) entry which is preliminary data.</text>
</comment>
<evidence type="ECO:0000313" key="6">
    <source>
        <dbReference type="EMBL" id="MEK0311925.1"/>
    </source>
</evidence>
<dbReference type="Proteomes" id="UP001382955">
    <property type="component" value="Unassembled WGS sequence"/>
</dbReference>
<dbReference type="Pfam" id="PF01874">
    <property type="entry name" value="CitG"/>
    <property type="match status" value="1"/>
</dbReference>